<evidence type="ECO:0000256" key="2">
    <source>
        <dbReference type="ARBA" id="ARBA00022676"/>
    </source>
</evidence>
<dbReference type="PANTHER" id="PTHR43685:SF5">
    <property type="entry name" value="GLYCOSYLTRANSFERASE EPSE-RELATED"/>
    <property type="match status" value="1"/>
</dbReference>
<evidence type="ECO:0000256" key="3">
    <source>
        <dbReference type="ARBA" id="ARBA00022679"/>
    </source>
</evidence>
<sequence>MSHQPIITVLIPTYNCEQYIQEAVQSILDQTYTNFECIIIDDCSIDCTVDIIKTFNDPRINLIVKPKNSGYTNSLNYGITIAKGKYIARMDGDDISLPNRFEKQIEVLEQDKDIIVCGSIFRIIDSETIITAPEKHEDIKLALLKDSCIGHPTAMIRKSVLDKHQIFYDTNFEPAEDYDLWVKLSKLGKLHNLQEVLFLYRVHDNQVSITKKEIQRKSASLSRFNMLSQLDFDYSELEKQAYIKQFSFTERLNLEELKALINLNNKALKANNSGLFDSKKLITILQIFQTEAINQYFKANKKYSPKIINQLKEISRLTTTNFSVSDKMKLYIKSLIFLKN</sequence>
<accession>A0ABR8LVG6</accession>
<dbReference type="PANTHER" id="PTHR43685">
    <property type="entry name" value="GLYCOSYLTRANSFERASE"/>
    <property type="match status" value="1"/>
</dbReference>
<keyword evidence="2" id="KW-0328">Glycosyltransferase</keyword>
<evidence type="ECO:0000259" key="4">
    <source>
        <dbReference type="Pfam" id="PF00535"/>
    </source>
</evidence>
<evidence type="ECO:0000256" key="1">
    <source>
        <dbReference type="ARBA" id="ARBA00006739"/>
    </source>
</evidence>
<dbReference type="Gene3D" id="3.90.550.10">
    <property type="entry name" value="Spore Coat Polysaccharide Biosynthesis Protein SpsA, Chain A"/>
    <property type="match status" value="1"/>
</dbReference>
<name>A0ABR8LVG6_9FLAO</name>
<keyword evidence="6" id="KW-1185">Reference proteome</keyword>
<organism evidence="5 6">
    <name type="scientific">Olleya marilimosa</name>
    <dbReference type="NCBI Taxonomy" id="272164"/>
    <lineage>
        <taxon>Bacteria</taxon>
        <taxon>Pseudomonadati</taxon>
        <taxon>Bacteroidota</taxon>
        <taxon>Flavobacteriia</taxon>
        <taxon>Flavobacteriales</taxon>
        <taxon>Flavobacteriaceae</taxon>
    </lineage>
</organism>
<dbReference type="InterPro" id="IPR050834">
    <property type="entry name" value="Glycosyltransf_2"/>
</dbReference>
<comment type="caution">
    <text evidence="5">The sequence shown here is derived from an EMBL/GenBank/DDBJ whole genome shotgun (WGS) entry which is preliminary data.</text>
</comment>
<dbReference type="InterPro" id="IPR001173">
    <property type="entry name" value="Glyco_trans_2-like"/>
</dbReference>
<feature type="domain" description="Glycosyltransferase 2-like" evidence="4">
    <location>
        <begin position="8"/>
        <end position="163"/>
    </location>
</feature>
<evidence type="ECO:0000313" key="5">
    <source>
        <dbReference type="EMBL" id="MBD3863581.1"/>
    </source>
</evidence>
<dbReference type="SUPFAM" id="SSF53448">
    <property type="entry name" value="Nucleotide-diphospho-sugar transferases"/>
    <property type="match status" value="1"/>
</dbReference>
<dbReference type="Proteomes" id="UP000627521">
    <property type="component" value="Unassembled WGS sequence"/>
</dbReference>
<dbReference type="InterPro" id="IPR029044">
    <property type="entry name" value="Nucleotide-diphossugar_trans"/>
</dbReference>
<comment type="similarity">
    <text evidence="1">Belongs to the glycosyltransferase 2 family.</text>
</comment>
<dbReference type="Pfam" id="PF00535">
    <property type="entry name" value="Glycos_transf_2"/>
    <property type="match status" value="1"/>
</dbReference>
<gene>
    <name evidence="5" type="ORF">IEG06_08955</name>
</gene>
<protein>
    <submittedName>
        <fullName evidence="5">Glycosyltransferase family 2 protein</fullName>
    </submittedName>
</protein>
<keyword evidence="3" id="KW-0808">Transferase</keyword>
<dbReference type="EMBL" id="JACXXH010000004">
    <property type="protein sequence ID" value="MBD3863581.1"/>
    <property type="molecule type" value="Genomic_DNA"/>
</dbReference>
<dbReference type="RefSeq" id="WP_191100051.1">
    <property type="nucleotide sequence ID" value="NZ_JACXXF010000005.1"/>
</dbReference>
<evidence type="ECO:0000313" key="6">
    <source>
        <dbReference type="Proteomes" id="UP000627521"/>
    </source>
</evidence>
<reference evidence="5 6" key="1">
    <citation type="submission" date="2020-09" db="EMBL/GenBank/DDBJ databases">
        <title>Bacillus nautilus sp. nov., Chryseoglobus crepusculi sp. nov, and Psychrobacter noctis sp. nov., isolated from deep-sea sponges from the equatorial Atlantic.</title>
        <authorList>
            <person name="Stennett H.L."/>
            <person name="Williams S.E."/>
        </authorList>
    </citation>
    <scope>NUCLEOTIDE SEQUENCE [LARGE SCALE GENOMIC DNA]</scope>
    <source>
        <strain evidence="5 6">28M-24</strain>
    </source>
</reference>
<proteinExistence type="inferred from homology"/>